<dbReference type="Pfam" id="PF02743">
    <property type="entry name" value="dCache_1"/>
    <property type="match status" value="1"/>
</dbReference>
<dbReference type="Gene3D" id="3.30.565.10">
    <property type="entry name" value="Histidine kinase-like ATPase, C-terminal domain"/>
    <property type="match status" value="1"/>
</dbReference>
<dbReference type="InterPro" id="IPR036890">
    <property type="entry name" value="HATPase_C_sf"/>
</dbReference>
<feature type="transmembrane region" description="Helical" evidence="9">
    <location>
        <begin position="26"/>
        <end position="46"/>
    </location>
</feature>
<dbReference type="CDD" id="cd12912">
    <property type="entry name" value="PDC2_MCP_like"/>
    <property type="match status" value="1"/>
</dbReference>
<proteinExistence type="predicted"/>
<dbReference type="InterPro" id="IPR010559">
    <property type="entry name" value="Sig_transdc_His_kin_internal"/>
</dbReference>
<evidence type="ECO:0000256" key="9">
    <source>
        <dbReference type="SAM" id="Phobius"/>
    </source>
</evidence>
<evidence type="ECO:0000313" key="12">
    <source>
        <dbReference type="Proteomes" id="UP000078454"/>
    </source>
</evidence>
<dbReference type="STRING" id="1850517.A8708_05690"/>
<evidence type="ECO:0000256" key="2">
    <source>
        <dbReference type="ARBA" id="ARBA00022475"/>
    </source>
</evidence>
<keyword evidence="2" id="KW-1003">Cell membrane</keyword>
<protein>
    <recommendedName>
        <fullName evidence="10">HAMP domain-containing protein</fullName>
    </recommendedName>
</protein>
<feature type="domain" description="HAMP" evidence="10">
    <location>
        <begin position="325"/>
        <end position="377"/>
    </location>
</feature>
<keyword evidence="3" id="KW-0597">Phosphoprotein</keyword>
<dbReference type="PANTHER" id="PTHR34220">
    <property type="entry name" value="SENSOR HISTIDINE KINASE YPDA"/>
    <property type="match status" value="1"/>
</dbReference>
<dbReference type="RefSeq" id="WP_068667683.1">
    <property type="nucleotide sequence ID" value="NZ_LYPB01000077.1"/>
</dbReference>
<dbReference type="Gene3D" id="3.30.450.20">
    <property type="entry name" value="PAS domain"/>
    <property type="match status" value="1"/>
</dbReference>
<keyword evidence="4" id="KW-0808">Transferase</keyword>
<accession>A0A198A3L0</accession>
<evidence type="ECO:0000256" key="8">
    <source>
        <dbReference type="ARBA" id="ARBA00023136"/>
    </source>
</evidence>
<gene>
    <name evidence="11" type="ORF">A8708_05690</name>
</gene>
<dbReference type="PROSITE" id="PS50885">
    <property type="entry name" value="HAMP"/>
    <property type="match status" value="1"/>
</dbReference>
<evidence type="ECO:0000313" key="11">
    <source>
        <dbReference type="EMBL" id="OAS16069.1"/>
    </source>
</evidence>
<evidence type="ECO:0000256" key="3">
    <source>
        <dbReference type="ARBA" id="ARBA00022553"/>
    </source>
</evidence>
<keyword evidence="8 9" id="KW-0472">Membrane</keyword>
<dbReference type="AlphaFoldDB" id="A0A198A3L0"/>
<evidence type="ECO:0000256" key="4">
    <source>
        <dbReference type="ARBA" id="ARBA00022679"/>
    </source>
</evidence>
<evidence type="ECO:0000256" key="6">
    <source>
        <dbReference type="ARBA" id="ARBA00022777"/>
    </source>
</evidence>
<sequence>MIQRRSPWPFRFIARTFLNLSLHRKLFAVFCIVSILPLLFFVKYSYDTTKRELTTQIYANMIATTDQINTNLETKLDSYSKISASIYLDNTLRLLLIKDYSENETEYLDSYIYFNNVMKNVLATNPDIRAVSIYISNTTFPADSVFIKRIDAAAKATNWYASIANSHGNVTYSVSAHTDATEPVFTLARLLNNNSLNFPYGILTFDIAEADIYRLMEKEDKHKDIYIVNENGTILSNRNKALLNQNITTLIPGTFGENQSGSFDSIYNSQKSLVVYNTIKNGWKTISVIPYKSFITNAQRASKRVLLMALSSIAISVVLIYITSRFFTKRIESLLQVIRRVEREDFNVNMTFMGHDEIGQLSFAFQKMIGRLKELINEVYKKEIAKKEAEMNMLQAQINPHFLYNTLASISSLAIKHGDNRINEMVSHLAKFYRISLNKGKMILPISEEIKLTKYYIAIQQNRFEGLLRIHYDIDDAVLVYQTVKLALQPFVENAINHAVWDDEVGINIIIKVYRDDCDIYLQVIDDGMGMRADTMACALNKTDSISGYGITNVDQRIKLAFGDEYGVTLYSKFGIGTKAQIRIPLHGVSSQV</sequence>
<dbReference type="InterPro" id="IPR003594">
    <property type="entry name" value="HATPase_dom"/>
</dbReference>
<feature type="transmembrane region" description="Helical" evidence="9">
    <location>
        <begin position="305"/>
        <end position="323"/>
    </location>
</feature>
<dbReference type="InterPro" id="IPR003660">
    <property type="entry name" value="HAMP_dom"/>
</dbReference>
<keyword evidence="6" id="KW-0418">Kinase</keyword>
<dbReference type="CDD" id="cd06225">
    <property type="entry name" value="HAMP"/>
    <property type="match status" value="1"/>
</dbReference>
<dbReference type="GO" id="GO:0000155">
    <property type="term" value="F:phosphorelay sensor kinase activity"/>
    <property type="evidence" value="ECO:0007669"/>
    <property type="project" value="InterPro"/>
</dbReference>
<keyword evidence="12" id="KW-1185">Reference proteome</keyword>
<evidence type="ECO:0000256" key="7">
    <source>
        <dbReference type="ARBA" id="ARBA00022989"/>
    </source>
</evidence>
<dbReference type="Pfam" id="PF02518">
    <property type="entry name" value="HATPase_c"/>
    <property type="match status" value="1"/>
</dbReference>
<dbReference type="Pfam" id="PF00672">
    <property type="entry name" value="HAMP"/>
    <property type="match status" value="1"/>
</dbReference>
<name>A0A198A3L0_9BACL</name>
<evidence type="ECO:0000259" key="10">
    <source>
        <dbReference type="PROSITE" id="PS50885"/>
    </source>
</evidence>
<dbReference type="InterPro" id="IPR050640">
    <property type="entry name" value="Bact_2-comp_sensor_kinase"/>
</dbReference>
<dbReference type="InterPro" id="IPR033479">
    <property type="entry name" value="dCache_1"/>
</dbReference>
<comment type="subcellular location">
    <subcellularLocation>
        <location evidence="1">Cell membrane</location>
        <topology evidence="1">Multi-pass membrane protein</topology>
    </subcellularLocation>
</comment>
<dbReference type="SMART" id="SM00304">
    <property type="entry name" value="HAMP"/>
    <property type="match status" value="1"/>
</dbReference>
<reference evidence="11 12" key="1">
    <citation type="submission" date="2016-05" db="EMBL/GenBank/DDBJ databases">
        <title>Paenibacillus sp. 1ZS3-15 nov., isolated from the rhizosphere soil.</title>
        <authorList>
            <person name="Zhang X.X."/>
            <person name="Zhang J."/>
        </authorList>
    </citation>
    <scope>NUCLEOTIDE SEQUENCE [LARGE SCALE GENOMIC DNA]</scope>
    <source>
        <strain evidence="11 12">1ZS3-15</strain>
    </source>
</reference>
<dbReference type="SUPFAM" id="SSF158472">
    <property type="entry name" value="HAMP domain-like"/>
    <property type="match status" value="1"/>
</dbReference>
<dbReference type="Pfam" id="PF06580">
    <property type="entry name" value="His_kinase"/>
    <property type="match status" value="1"/>
</dbReference>
<evidence type="ECO:0000256" key="5">
    <source>
        <dbReference type="ARBA" id="ARBA00022692"/>
    </source>
</evidence>
<evidence type="ECO:0000256" key="1">
    <source>
        <dbReference type="ARBA" id="ARBA00004651"/>
    </source>
</evidence>
<keyword evidence="7 9" id="KW-1133">Transmembrane helix</keyword>
<comment type="caution">
    <text evidence="11">The sequence shown here is derived from an EMBL/GenBank/DDBJ whole genome shotgun (WGS) entry which is preliminary data.</text>
</comment>
<dbReference type="PANTHER" id="PTHR34220:SF7">
    <property type="entry name" value="SENSOR HISTIDINE KINASE YPDA"/>
    <property type="match status" value="1"/>
</dbReference>
<organism evidence="11 12">
    <name type="scientific">Paenibacillus oryzisoli</name>
    <dbReference type="NCBI Taxonomy" id="1850517"/>
    <lineage>
        <taxon>Bacteria</taxon>
        <taxon>Bacillati</taxon>
        <taxon>Bacillota</taxon>
        <taxon>Bacilli</taxon>
        <taxon>Bacillales</taxon>
        <taxon>Paenibacillaceae</taxon>
        <taxon>Paenibacillus</taxon>
    </lineage>
</organism>
<dbReference type="SUPFAM" id="SSF55874">
    <property type="entry name" value="ATPase domain of HSP90 chaperone/DNA topoisomerase II/histidine kinase"/>
    <property type="match status" value="1"/>
</dbReference>
<dbReference type="Proteomes" id="UP000078454">
    <property type="component" value="Unassembled WGS sequence"/>
</dbReference>
<dbReference type="Gene3D" id="6.10.340.10">
    <property type="match status" value="1"/>
</dbReference>
<dbReference type="EMBL" id="LYPB01000077">
    <property type="protein sequence ID" value="OAS16069.1"/>
    <property type="molecule type" value="Genomic_DNA"/>
</dbReference>
<dbReference type="OrthoDB" id="9776552at2"/>
<keyword evidence="5 9" id="KW-0812">Transmembrane</keyword>
<dbReference type="GO" id="GO:0005886">
    <property type="term" value="C:plasma membrane"/>
    <property type="evidence" value="ECO:0007669"/>
    <property type="project" value="UniProtKB-SubCell"/>
</dbReference>